<dbReference type="PROSITE" id="PS51301">
    <property type="entry name" value="KILA_N"/>
    <property type="match status" value="1"/>
</dbReference>
<evidence type="ECO:0000259" key="2">
    <source>
        <dbReference type="PROSITE" id="PS51301"/>
    </source>
</evidence>
<sequence length="207" mass="23404">MNIPTEYKNLSAIAKASGTRLNNWVNRSVGKKAIAEFKLKYPEIDCPLVTKTGKGGGTWGHPELAAIFAAWCNPQFTAEVVEQNAQLREQNELLKEKIRTFQVVTPAQIAAAMDEVMEVKQMAHQAEDKGIEEVELLAKCFYVRAIPQHPKGLTFEQYLPHWLYSMSDRTDIYPHEVLEEMTIKAGKPIPYQGKVLKHGCSYVWIDA</sequence>
<name>A0A2T1GJC9_9CYAN</name>
<feature type="domain" description="KilA-N" evidence="2">
    <location>
        <begin position="1"/>
        <end position="87"/>
    </location>
</feature>
<dbReference type="InterPro" id="IPR018004">
    <property type="entry name" value="KilA/APSES_HTH"/>
</dbReference>
<dbReference type="InterPro" id="IPR017880">
    <property type="entry name" value="KilA_N"/>
</dbReference>
<evidence type="ECO:0000256" key="1">
    <source>
        <dbReference type="SAM" id="Coils"/>
    </source>
</evidence>
<reference evidence="3 4" key="1">
    <citation type="submission" date="2018-03" db="EMBL/GenBank/DDBJ databases">
        <title>The ancient ancestry and fast evolution of plastids.</title>
        <authorList>
            <person name="Moore K.R."/>
            <person name="Magnabosco C."/>
            <person name="Momper L."/>
            <person name="Gold D.A."/>
            <person name="Bosak T."/>
            <person name="Fournier G.P."/>
        </authorList>
    </citation>
    <scope>NUCLEOTIDE SEQUENCE [LARGE SCALE GENOMIC DNA]</scope>
    <source>
        <strain evidence="3 4">CCALA 037</strain>
    </source>
</reference>
<organism evidence="3 4">
    <name type="scientific">Chamaesiphon polymorphus CCALA 037</name>
    <dbReference type="NCBI Taxonomy" id="2107692"/>
    <lineage>
        <taxon>Bacteria</taxon>
        <taxon>Bacillati</taxon>
        <taxon>Cyanobacteriota</taxon>
        <taxon>Cyanophyceae</taxon>
        <taxon>Gomontiellales</taxon>
        <taxon>Chamaesiphonaceae</taxon>
        <taxon>Chamaesiphon</taxon>
    </lineage>
</organism>
<dbReference type="RefSeq" id="WP_106301896.1">
    <property type="nucleotide sequence ID" value="NZ_PVWO01000057.1"/>
</dbReference>
<keyword evidence="4" id="KW-1185">Reference proteome</keyword>
<comment type="caution">
    <text evidence="3">The sequence shown here is derived from an EMBL/GenBank/DDBJ whole genome shotgun (WGS) entry which is preliminary data.</text>
</comment>
<keyword evidence="1" id="KW-0175">Coiled coil</keyword>
<feature type="coiled-coil region" evidence="1">
    <location>
        <begin position="77"/>
        <end position="129"/>
    </location>
</feature>
<dbReference type="Pfam" id="PF04383">
    <property type="entry name" value="KilA-N"/>
    <property type="match status" value="1"/>
</dbReference>
<evidence type="ECO:0000313" key="3">
    <source>
        <dbReference type="EMBL" id="PSB57885.1"/>
    </source>
</evidence>
<dbReference type="EMBL" id="PVWO01000057">
    <property type="protein sequence ID" value="PSB57885.1"/>
    <property type="molecule type" value="Genomic_DNA"/>
</dbReference>
<dbReference type="Proteomes" id="UP000238937">
    <property type="component" value="Unassembled WGS sequence"/>
</dbReference>
<protein>
    <recommendedName>
        <fullName evidence="2">KilA-N domain-containing protein</fullName>
    </recommendedName>
</protein>
<gene>
    <name evidence="3" type="ORF">C7B77_06775</name>
</gene>
<dbReference type="AlphaFoldDB" id="A0A2T1GJC9"/>
<evidence type="ECO:0000313" key="4">
    <source>
        <dbReference type="Proteomes" id="UP000238937"/>
    </source>
</evidence>
<proteinExistence type="predicted"/>
<accession>A0A2T1GJC9</accession>